<evidence type="ECO:0000256" key="2">
    <source>
        <dbReference type="ARBA" id="ARBA00022741"/>
    </source>
</evidence>
<reference evidence="5" key="1">
    <citation type="submission" date="2022-07" db="EMBL/GenBank/DDBJ databases">
        <title>Evaluation of T. orientalis genome assembly methods using nanopore sequencing and analysis of variation between genomes.</title>
        <authorList>
            <person name="Yam J."/>
            <person name="Micallef M.L."/>
            <person name="Liu M."/>
            <person name="Djordjevic S.P."/>
            <person name="Bogema D.R."/>
            <person name="Jenkins C."/>
        </authorList>
    </citation>
    <scope>NUCLEOTIDE SEQUENCE</scope>
    <source>
        <strain evidence="5">Fish Creek</strain>
    </source>
</reference>
<proteinExistence type="inferred from homology"/>
<dbReference type="NCBIfam" id="TIGR00231">
    <property type="entry name" value="small_GTP"/>
    <property type="match status" value="1"/>
</dbReference>
<dbReference type="GO" id="GO:0000028">
    <property type="term" value="P:ribosomal small subunit assembly"/>
    <property type="evidence" value="ECO:0007669"/>
    <property type="project" value="TreeGrafter"/>
</dbReference>
<evidence type="ECO:0000313" key="6">
    <source>
        <dbReference type="Proteomes" id="UP000244803"/>
    </source>
</evidence>
<dbReference type="PANTHER" id="PTHR42698">
    <property type="entry name" value="GTPASE ERA"/>
    <property type="match status" value="1"/>
</dbReference>
<dbReference type="CDD" id="cd04163">
    <property type="entry name" value="Era"/>
    <property type="match status" value="1"/>
</dbReference>
<evidence type="ECO:0000256" key="1">
    <source>
        <dbReference type="ARBA" id="ARBA00007921"/>
    </source>
</evidence>
<organism evidence="5 6">
    <name type="scientific">Theileria orientalis</name>
    <dbReference type="NCBI Taxonomy" id="68886"/>
    <lineage>
        <taxon>Eukaryota</taxon>
        <taxon>Sar</taxon>
        <taxon>Alveolata</taxon>
        <taxon>Apicomplexa</taxon>
        <taxon>Aconoidasida</taxon>
        <taxon>Piroplasmida</taxon>
        <taxon>Theileriidae</taxon>
        <taxon>Theileria</taxon>
    </lineage>
</organism>
<dbReference type="SUPFAM" id="SSF52540">
    <property type="entry name" value="P-loop containing nucleoside triphosphate hydrolases"/>
    <property type="match status" value="1"/>
</dbReference>
<protein>
    <submittedName>
        <fullName evidence="5">GTPase</fullName>
    </submittedName>
</protein>
<comment type="similarity">
    <text evidence="1">Belongs to the TRAFAC class TrmE-Era-EngA-EngB-Septin-like GTPase superfamily. Era GTPase family.</text>
</comment>
<evidence type="ECO:0000256" key="3">
    <source>
        <dbReference type="ARBA" id="ARBA00023134"/>
    </source>
</evidence>
<feature type="domain" description="G" evidence="4">
    <location>
        <begin position="68"/>
        <end position="170"/>
    </location>
</feature>
<keyword evidence="3" id="KW-0342">GTP-binding</keyword>
<sequence>MPVPVPDQTFLSVPRPKEVLVPQMSHKIKRSTRPYVGPQIETRQPVPLEASTVSWIAPKQPSDPKLLKVALLGLPNSGKSSFLNTLLNSTISAVSPKVNTTREDIKGVLTVDNTQVVVIDSPGIIASHKRRKFCKGLVKIAWRGVEEADVCLFIVDVVKRPKSDLYNILRVLSGKTAMEAYSESVGRDITEDCDIQEGVYMDPELHQCESNLCSGEMDEYAYEKCSTQSDLSTSSMTSDDVEDEQSVKRKVPVALILNKIDLASHKKWVKSRVRELKVHGNFCDIFYISAKHGIGFLPIVNFLKRMARPGPWIYPPDMVTTLSKVKIVEQLVRTYIFCWFNKDVPYKVEQNVIGWTYAENGSLNIEIELYVKAVKVAKMICGVQGRLLKQLQKNVSSKLSRMWNELVFVFIHIKVK</sequence>
<dbReference type="EMBL" id="CP056067">
    <property type="protein sequence ID" value="UKJ89958.2"/>
    <property type="molecule type" value="Genomic_DNA"/>
</dbReference>
<dbReference type="Proteomes" id="UP000244803">
    <property type="component" value="Chromosome 4"/>
</dbReference>
<dbReference type="InterPro" id="IPR030388">
    <property type="entry name" value="G_ERA_dom"/>
</dbReference>
<dbReference type="InterPro" id="IPR027417">
    <property type="entry name" value="P-loop_NTPase"/>
</dbReference>
<dbReference type="SUPFAM" id="SSF54814">
    <property type="entry name" value="Prokaryotic type KH domain (KH-domain type II)"/>
    <property type="match status" value="1"/>
</dbReference>
<dbReference type="GO" id="GO:0005525">
    <property type="term" value="F:GTP binding"/>
    <property type="evidence" value="ECO:0007669"/>
    <property type="project" value="UniProtKB-KW"/>
</dbReference>
<dbReference type="PRINTS" id="PR00326">
    <property type="entry name" value="GTP1OBG"/>
</dbReference>
<dbReference type="Pfam" id="PF01926">
    <property type="entry name" value="MMR_HSR1"/>
    <property type="match status" value="1"/>
</dbReference>
<dbReference type="GO" id="GO:0019843">
    <property type="term" value="F:rRNA binding"/>
    <property type="evidence" value="ECO:0007669"/>
    <property type="project" value="TreeGrafter"/>
</dbReference>
<evidence type="ECO:0000259" key="4">
    <source>
        <dbReference type="Pfam" id="PF01926"/>
    </source>
</evidence>
<evidence type="ECO:0000313" key="5">
    <source>
        <dbReference type="EMBL" id="UKJ89958.2"/>
    </source>
</evidence>
<dbReference type="Gene3D" id="3.30.300.20">
    <property type="match status" value="1"/>
</dbReference>
<dbReference type="InterPro" id="IPR015946">
    <property type="entry name" value="KH_dom-like_a/b"/>
</dbReference>
<dbReference type="AlphaFoldDB" id="A0A976QVZ1"/>
<dbReference type="InterPro" id="IPR005662">
    <property type="entry name" value="GTPase_Era-like"/>
</dbReference>
<name>A0A976QVZ1_THEOR</name>
<accession>A0A976QVZ1</accession>
<dbReference type="InterPro" id="IPR005225">
    <property type="entry name" value="Small_GTP-bd"/>
</dbReference>
<keyword evidence="2" id="KW-0547">Nucleotide-binding</keyword>
<dbReference type="InterPro" id="IPR006073">
    <property type="entry name" value="GTP-bd"/>
</dbReference>
<dbReference type="OrthoDB" id="8954335at2759"/>
<dbReference type="GO" id="GO:0043024">
    <property type="term" value="F:ribosomal small subunit binding"/>
    <property type="evidence" value="ECO:0007669"/>
    <property type="project" value="TreeGrafter"/>
</dbReference>
<dbReference type="Gene3D" id="3.40.50.300">
    <property type="entry name" value="P-loop containing nucleotide triphosphate hydrolases"/>
    <property type="match status" value="2"/>
</dbReference>
<gene>
    <name evidence="5" type="ORF">MACJ_003215</name>
</gene>
<dbReference type="PANTHER" id="PTHR42698:SF1">
    <property type="entry name" value="GTPASE ERA, MITOCHONDRIAL"/>
    <property type="match status" value="1"/>
</dbReference>
<dbReference type="InterPro" id="IPR009019">
    <property type="entry name" value="KH_sf_prok-type"/>
</dbReference>
<dbReference type="CDD" id="cd22534">
    <property type="entry name" value="KH-II_Era"/>
    <property type="match status" value="1"/>
</dbReference>